<dbReference type="AlphaFoldDB" id="A0A8X6P9X2"/>
<comment type="caution">
    <text evidence="3">The sequence shown here is derived from an EMBL/GenBank/DDBJ whole genome shotgun (WGS) entry which is preliminary data.</text>
</comment>
<sequence>MIRFCRNSRLAKACRVRDVMIPDELREAETKIMLIVQKTSFVYGHLRQNTNKIKKADGIKVGEIVLIEDKNLKRLYWPLGRVTKIFPVKDGITRLVKVKITSGEKFRPVQHLYSLELNAVSSGPLRHRVSKGTRKLSQCTERNLRSKTADHVKSKFDKQPALNKKTRLGREIKTAKRLDF</sequence>
<evidence type="ECO:0000313" key="3">
    <source>
        <dbReference type="EMBL" id="GFT56803.1"/>
    </source>
</evidence>
<dbReference type="InterPro" id="IPR040676">
    <property type="entry name" value="DUF5641"/>
</dbReference>
<reference evidence="3" key="1">
    <citation type="submission" date="2020-08" db="EMBL/GenBank/DDBJ databases">
        <title>Multicomponent nature underlies the extraordinary mechanical properties of spider dragline silk.</title>
        <authorList>
            <person name="Kono N."/>
            <person name="Nakamura H."/>
            <person name="Mori M."/>
            <person name="Yoshida Y."/>
            <person name="Ohtoshi R."/>
            <person name="Malay A.D."/>
            <person name="Moran D.A.P."/>
            <person name="Tomita M."/>
            <person name="Numata K."/>
            <person name="Arakawa K."/>
        </authorList>
    </citation>
    <scope>NUCLEOTIDE SEQUENCE</scope>
</reference>
<dbReference type="OrthoDB" id="6434609at2759"/>
<evidence type="ECO:0000313" key="4">
    <source>
        <dbReference type="Proteomes" id="UP000887013"/>
    </source>
</evidence>
<accession>A0A8X6P9X2</accession>
<dbReference type="Pfam" id="PF18701">
    <property type="entry name" value="DUF5641"/>
    <property type="match status" value="1"/>
</dbReference>
<feature type="compositionally biased region" description="Basic and acidic residues" evidence="1">
    <location>
        <begin position="142"/>
        <end position="155"/>
    </location>
</feature>
<protein>
    <recommendedName>
        <fullName evidence="2">DUF5641 domain-containing protein</fullName>
    </recommendedName>
</protein>
<gene>
    <name evidence="3" type="ORF">NPIL_92821</name>
</gene>
<evidence type="ECO:0000256" key="1">
    <source>
        <dbReference type="SAM" id="MobiDB-lite"/>
    </source>
</evidence>
<feature type="domain" description="DUF5641" evidence="2">
    <location>
        <begin position="46"/>
        <end position="114"/>
    </location>
</feature>
<organism evidence="3 4">
    <name type="scientific">Nephila pilipes</name>
    <name type="common">Giant wood spider</name>
    <name type="synonym">Nephila maculata</name>
    <dbReference type="NCBI Taxonomy" id="299642"/>
    <lineage>
        <taxon>Eukaryota</taxon>
        <taxon>Metazoa</taxon>
        <taxon>Ecdysozoa</taxon>
        <taxon>Arthropoda</taxon>
        <taxon>Chelicerata</taxon>
        <taxon>Arachnida</taxon>
        <taxon>Araneae</taxon>
        <taxon>Araneomorphae</taxon>
        <taxon>Entelegynae</taxon>
        <taxon>Araneoidea</taxon>
        <taxon>Nephilidae</taxon>
        <taxon>Nephila</taxon>
    </lineage>
</organism>
<dbReference type="EMBL" id="BMAW01066861">
    <property type="protein sequence ID" value="GFT56803.1"/>
    <property type="molecule type" value="Genomic_DNA"/>
</dbReference>
<keyword evidence="4" id="KW-1185">Reference proteome</keyword>
<dbReference type="Proteomes" id="UP000887013">
    <property type="component" value="Unassembled WGS sequence"/>
</dbReference>
<evidence type="ECO:0000259" key="2">
    <source>
        <dbReference type="Pfam" id="PF18701"/>
    </source>
</evidence>
<name>A0A8X6P9X2_NEPPI</name>
<proteinExistence type="predicted"/>
<feature type="region of interest" description="Disordered" evidence="1">
    <location>
        <begin position="128"/>
        <end position="155"/>
    </location>
</feature>